<dbReference type="InterPro" id="IPR016181">
    <property type="entry name" value="Acyl_CoA_acyltransferase"/>
</dbReference>
<accession>A0ABM8UW29</accession>
<reference evidence="1 2" key="1">
    <citation type="submission" date="2021-04" db="EMBL/GenBank/DDBJ databases">
        <authorList>
            <person name="Rodrigo-Torres L."/>
            <person name="Arahal R. D."/>
            <person name="Lucena T."/>
        </authorList>
    </citation>
    <scope>NUCLEOTIDE SEQUENCE [LARGE SCALE GENOMIC DNA]</scope>
    <source>
        <strain evidence="1 2">CECT 9623</strain>
    </source>
</reference>
<protein>
    <recommendedName>
        <fullName evidence="3">N-acetyltransferase domain-containing protein</fullName>
    </recommendedName>
</protein>
<evidence type="ECO:0008006" key="3">
    <source>
        <dbReference type="Google" id="ProtNLM"/>
    </source>
</evidence>
<evidence type="ECO:0000313" key="1">
    <source>
        <dbReference type="EMBL" id="CAG5073042.1"/>
    </source>
</evidence>
<organism evidence="1 2">
    <name type="scientific">Dyadobacter linearis</name>
    <dbReference type="NCBI Taxonomy" id="2823330"/>
    <lineage>
        <taxon>Bacteria</taxon>
        <taxon>Pseudomonadati</taxon>
        <taxon>Bacteroidota</taxon>
        <taxon>Cytophagia</taxon>
        <taxon>Cytophagales</taxon>
        <taxon>Spirosomataceae</taxon>
        <taxon>Dyadobacter</taxon>
    </lineage>
</organism>
<sequence length="232" mass="26082">MVAKIRAFKSTEDSETCLRYIDEHRKVLEAYGVKQVTSANRDWLEDENTFVIIVESEDGGKIYGGARLQVRQETRKMPMEHAIAKKDTRIYSYVDELKDEKIAELCGAFNSKEVAGFGIGSVFLGRVGIALTTGLDITRLLALCSPPTLRQCLRLGFEVIRTLGNNGTFYYPKEGLIATAIVVTDLEQLPLAHEEELKHIKRLRNNPVQFAVEQGPKGEIALHYDLNIKIKV</sequence>
<comment type="caution">
    <text evidence="1">The sequence shown here is derived from an EMBL/GenBank/DDBJ whole genome shotgun (WGS) entry which is preliminary data.</text>
</comment>
<keyword evidence="2" id="KW-1185">Reference proteome</keyword>
<dbReference type="Proteomes" id="UP000679725">
    <property type="component" value="Unassembled WGS sequence"/>
</dbReference>
<name>A0ABM8UW29_9BACT</name>
<dbReference type="SUPFAM" id="SSF55729">
    <property type="entry name" value="Acyl-CoA N-acyltransferases (Nat)"/>
    <property type="match status" value="1"/>
</dbReference>
<dbReference type="RefSeq" id="WP_215235830.1">
    <property type="nucleotide sequence ID" value="NZ_CAJRAU010000007.1"/>
</dbReference>
<gene>
    <name evidence="1" type="ORF">DYBT9623_04569</name>
</gene>
<evidence type="ECO:0000313" key="2">
    <source>
        <dbReference type="Proteomes" id="UP000679725"/>
    </source>
</evidence>
<proteinExistence type="predicted"/>
<dbReference type="EMBL" id="CAJRAU010000007">
    <property type="protein sequence ID" value="CAG5073042.1"/>
    <property type="molecule type" value="Genomic_DNA"/>
</dbReference>